<name>A0A966DUZ9_9SPHI</name>
<evidence type="ECO:0000256" key="1">
    <source>
        <dbReference type="SAM" id="SignalP"/>
    </source>
</evidence>
<proteinExistence type="predicted"/>
<reference evidence="2" key="1">
    <citation type="submission" date="2020-01" db="EMBL/GenBank/DDBJ databases">
        <authorList>
            <person name="Seo Y.L."/>
        </authorList>
    </citation>
    <scope>NUCLEOTIDE SEQUENCE</scope>
    <source>
        <strain evidence="2">R11</strain>
    </source>
</reference>
<dbReference type="PIRSF" id="PIRSF021505">
    <property type="entry name" value="O_gly_hdrol"/>
    <property type="match status" value="1"/>
</dbReference>
<evidence type="ECO:0000313" key="3">
    <source>
        <dbReference type="Proteomes" id="UP000638732"/>
    </source>
</evidence>
<dbReference type="GO" id="GO:0016787">
    <property type="term" value="F:hydrolase activity"/>
    <property type="evidence" value="ECO:0007669"/>
    <property type="project" value="UniProtKB-KW"/>
</dbReference>
<dbReference type="GO" id="GO:0005975">
    <property type="term" value="P:carbohydrate metabolic process"/>
    <property type="evidence" value="ECO:0007669"/>
    <property type="project" value="InterPro"/>
</dbReference>
<dbReference type="InterPro" id="IPR053169">
    <property type="entry name" value="MUG_Protein"/>
</dbReference>
<dbReference type="InterPro" id="IPR014512">
    <property type="entry name" value="O_gly_hydro"/>
</dbReference>
<reference evidence="2" key="2">
    <citation type="submission" date="2020-10" db="EMBL/GenBank/DDBJ databases">
        <title>Mucilaginibacter sp. nov., isolated from soil.</title>
        <authorList>
            <person name="Jeon C.O."/>
        </authorList>
    </citation>
    <scope>NUCLEOTIDE SEQUENCE</scope>
    <source>
        <strain evidence="2">R11</strain>
    </source>
</reference>
<dbReference type="Gene3D" id="1.50.10.20">
    <property type="match status" value="1"/>
</dbReference>
<dbReference type="RefSeq" id="WP_166588274.1">
    <property type="nucleotide sequence ID" value="NZ_WWEO01000045.1"/>
</dbReference>
<comment type="caution">
    <text evidence="2">The sequence shown here is derived from an EMBL/GenBank/DDBJ whole genome shotgun (WGS) entry which is preliminary data.</text>
</comment>
<dbReference type="PANTHER" id="PTHR47791">
    <property type="entry name" value="MEIOTICALLY UP-REGULATED GENE 191 PROTEIN"/>
    <property type="match status" value="1"/>
</dbReference>
<dbReference type="PANTHER" id="PTHR47791:SF4">
    <property type="entry name" value="(PUTATIVE SECRETED PROTEIN)-RELATED"/>
    <property type="match status" value="1"/>
</dbReference>
<dbReference type="AlphaFoldDB" id="A0A966DUZ9"/>
<keyword evidence="1" id="KW-0732">Signal</keyword>
<dbReference type="Proteomes" id="UP000638732">
    <property type="component" value="Unassembled WGS sequence"/>
</dbReference>
<sequence>MKKRLLSIILVLLTFSDLKAQLPDYQARIELIKKAIDVKIRDDKTGLYFETTDSIKRENLHSWLWPLCAYMQAANEMEELAPKAQFMLPIEQAIDQYYSDKPPVPAYQDYVTKERLSSRFYDDNQWIAIAYLDAYRRNHKKKYLDVSEMICKFMLSGRDTVTGGGMYWKEGDLSTKNTCSNGPGVLVLLQLYQLTNDSHYLTSAFDIYHWTNKRLQAPDGLYYDNINTKTLKIAEAKYTYNTGTMLQANVILYKMTREKKYLAEAQRIAAAGRKYFFKDGRLPNGEYWFNAVMLRGYEELYKVDKNKAWIDFYQQDADAIWATERDENNMLGSKPAMRLIDQAAMIEIYARLQQLKNITN</sequence>
<dbReference type="SUPFAM" id="SSF48208">
    <property type="entry name" value="Six-hairpin glycosidases"/>
    <property type="match status" value="1"/>
</dbReference>
<feature type="chain" id="PRO_5037052573" evidence="1">
    <location>
        <begin position="21"/>
        <end position="360"/>
    </location>
</feature>
<protein>
    <submittedName>
        <fullName evidence="2">Glycoside hydrolase</fullName>
    </submittedName>
</protein>
<dbReference type="InterPro" id="IPR008928">
    <property type="entry name" value="6-hairpin_glycosidase_sf"/>
</dbReference>
<dbReference type="Pfam" id="PF03663">
    <property type="entry name" value="Glyco_hydro_76"/>
    <property type="match status" value="1"/>
</dbReference>
<dbReference type="EMBL" id="WWEO01000045">
    <property type="protein sequence ID" value="NCD72325.1"/>
    <property type="molecule type" value="Genomic_DNA"/>
</dbReference>
<gene>
    <name evidence="2" type="ORF">GSY63_23375</name>
</gene>
<feature type="signal peptide" evidence="1">
    <location>
        <begin position="1"/>
        <end position="20"/>
    </location>
</feature>
<evidence type="ECO:0000313" key="2">
    <source>
        <dbReference type="EMBL" id="NCD72325.1"/>
    </source>
</evidence>
<dbReference type="InterPro" id="IPR005198">
    <property type="entry name" value="Glyco_hydro_76"/>
</dbReference>
<keyword evidence="2" id="KW-0378">Hydrolase</keyword>
<accession>A0A966DUZ9</accession>
<organism evidence="2 3">
    <name type="scientific">Mucilaginibacter agri</name>
    <dbReference type="NCBI Taxonomy" id="2695265"/>
    <lineage>
        <taxon>Bacteria</taxon>
        <taxon>Pseudomonadati</taxon>
        <taxon>Bacteroidota</taxon>
        <taxon>Sphingobacteriia</taxon>
        <taxon>Sphingobacteriales</taxon>
        <taxon>Sphingobacteriaceae</taxon>
        <taxon>Mucilaginibacter</taxon>
    </lineage>
</organism>
<keyword evidence="3" id="KW-1185">Reference proteome</keyword>